<evidence type="ECO:0000256" key="1">
    <source>
        <dbReference type="SAM" id="Phobius"/>
    </source>
</evidence>
<proteinExistence type="predicted"/>
<keyword evidence="3" id="KW-1185">Reference proteome</keyword>
<feature type="transmembrane region" description="Helical" evidence="1">
    <location>
        <begin position="146"/>
        <end position="168"/>
    </location>
</feature>
<dbReference type="EMBL" id="JAXCGZ010022778">
    <property type="protein sequence ID" value="KAK7024322.1"/>
    <property type="molecule type" value="Genomic_DNA"/>
</dbReference>
<organism evidence="2 3">
    <name type="scientific">Halocaridina rubra</name>
    <name type="common">Hawaiian red shrimp</name>
    <dbReference type="NCBI Taxonomy" id="373956"/>
    <lineage>
        <taxon>Eukaryota</taxon>
        <taxon>Metazoa</taxon>
        <taxon>Ecdysozoa</taxon>
        <taxon>Arthropoda</taxon>
        <taxon>Crustacea</taxon>
        <taxon>Multicrustacea</taxon>
        <taxon>Malacostraca</taxon>
        <taxon>Eumalacostraca</taxon>
        <taxon>Eucarida</taxon>
        <taxon>Decapoda</taxon>
        <taxon>Pleocyemata</taxon>
        <taxon>Caridea</taxon>
        <taxon>Atyoidea</taxon>
        <taxon>Atyidae</taxon>
        <taxon>Halocaridina</taxon>
    </lineage>
</organism>
<evidence type="ECO:0000313" key="3">
    <source>
        <dbReference type="Proteomes" id="UP001381693"/>
    </source>
</evidence>
<dbReference type="AlphaFoldDB" id="A0AAN8WAZ0"/>
<evidence type="ECO:0000313" key="2">
    <source>
        <dbReference type="EMBL" id="KAK7024322.1"/>
    </source>
</evidence>
<reference evidence="2 3" key="1">
    <citation type="submission" date="2023-11" db="EMBL/GenBank/DDBJ databases">
        <title>Halocaridina rubra genome assembly.</title>
        <authorList>
            <person name="Smith C."/>
        </authorList>
    </citation>
    <scope>NUCLEOTIDE SEQUENCE [LARGE SCALE GENOMIC DNA]</scope>
    <source>
        <strain evidence="2">EP-1</strain>
        <tissue evidence="2">Whole</tissue>
    </source>
</reference>
<protein>
    <submittedName>
        <fullName evidence="2">Uncharacterized protein</fullName>
    </submittedName>
</protein>
<dbReference type="Proteomes" id="UP001381693">
    <property type="component" value="Unassembled WGS sequence"/>
</dbReference>
<name>A0AAN8WAZ0_HALRR</name>
<keyword evidence="1" id="KW-0812">Transmembrane</keyword>
<comment type="caution">
    <text evidence="2">The sequence shown here is derived from an EMBL/GenBank/DDBJ whole genome shotgun (WGS) entry which is preliminary data.</text>
</comment>
<keyword evidence="1" id="KW-0472">Membrane</keyword>
<sequence>MAPDYILLISIYGQFAEITFGKQRFTLSRSQAEQTEHNIFTGSDVARPLGSLLAKWVVNKVNNSLDENLYTGLTAAYQATLGDPSRYAFQTPNAENSSVDVSGEFVADNHQQKGISSDTAFTLVSPTGRLINLNSNIATSVATSSWTYLGFLIAYTMISITGAIAPILKFPPEEASVEPELPIPQELDPMLGDNMQNVG</sequence>
<gene>
    <name evidence="2" type="ORF">SK128_020473</name>
</gene>
<keyword evidence="1" id="KW-1133">Transmembrane helix</keyword>
<accession>A0AAN8WAZ0</accession>